<organism evidence="14 15">
    <name type="scientific">Eeniella nana</name>
    <name type="common">Yeast</name>
    <name type="synonym">Brettanomyces nanus</name>
    <dbReference type="NCBI Taxonomy" id="13502"/>
    <lineage>
        <taxon>Eukaryota</taxon>
        <taxon>Fungi</taxon>
        <taxon>Dikarya</taxon>
        <taxon>Ascomycota</taxon>
        <taxon>Saccharomycotina</taxon>
        <taxon>Pichiomycetes</taxon>
        <taxon>Pichiales</taxon>
        <taxon>Pichiaceae</taxon>
        <taxon>Brettanomyces</taxon>
    </lineage>
</organism>
<evidence type="ECO:0000256" key="4">
    <source>
        <dbReference type="ARBA" id="ARBA00022741"/>
    </source>
</evidence>
<evidence type="ECO:0000256" key="10">
    <source>
        <dbReference type="ARBA" id="ARBA00023306"/>
    </source>
</evidence>
<dbReference type="Gene3D" id="1.20.1060.20">
    <property type="match status" value="1"/>
</dbReference>
<dbReference type="Pfam" id="PF06470">
    <property type="entry name" value="SMC_hinge"/>
    <property type="match status" value="1"/>
</dbReference>
<evidence type="ECO:0000256" key="2">
    <source>
        <dbReference type="ARBA" id="ARBA00005231"/>
    </source>
</evidence>
<dbReference type="GeneID" id="62197918"/>
<feature type="coiled-coil region" evidence="12">
    <location>
        <begin position="253"/>
        <end position="496"/>
    </location>
</feature>
<proteinExistence type="inferred from homology"/>
<dbReference type="InterPro" id="IPR010935">
    <property type="entry name" value="SMC_hinge"/>
</dbReference>
<keyword evidence="10" id="KW-0131">Cell cycle</keyword>
<feature type="coiled-coil region" evidence="12">
    <location>
        <begin position="754"/>
        <end position="925"/>
    </location>
</feature>
<keyword evidence="4" id="KW-0547">Nucleotide-binding</keyword>
<keyword evidence="8" id="KW-0226">DNA condensation</keyword>
<evidence type="ECO:0000256" key="11">
    <source>
        <dbReference type="PIRNR" id="PIRNR005719"/>
    </source>
</evidence>
<keyword evidence="7 12" id="KW-0175">Coiled coil</keyword>
<dbReference type="Gene3D" id="3.40.50.300">
    <property type="entry name" value="P-loop containing nucleotide triphosphate hydrolases"/>
    <property type="match status" value="2"/>
</dbReference>
<dbReference type="GO" id="GO:0007076">
    <property type="term" value="P:mitotic chromosome condensation"/>
    <property type="evidence" value="ECO:0007669"/>
    <property type="project" value="UniProtKB-ARBA"/>
</dbReference>
<dbReference type="AlphaFoldDB" id="A0A875SEP5"/>
<keyword evidence="6" id="KW-0067">ATP-binding</keyword>
<evidence type="ECO:0000256" key="3">
    <source>
        <dbReference type="ARBA" id="ARBA00022618"/>
    </source>
</evidence>
<reference evidence="14" key="1">
    <citation type="submission" date="2020-10" db="EMBL/GenBank/DDBJ databases">
        <authorList>
            <person name="Roach M.J.R."/>
        </authorList>
    </citation>
    <scope>NUCLEOTIDE SEQUENCE</scope>
    <source>
        <strain evidence="14">CBS 1945</strain>
    </source>
</reference>
<dbReference type="InterPro" id="IPR027120">
    <property type="entry name" value="Smc2_ABC"/>
</dbReference>
<dbReference type="RefSeq" id="XP_038780679.1">
    <property type="nucleotide sequence ID" value="XM_038924751.1"/>
</dbReference>
<dbReference type="InterPro" id="IPR003395">
    <property type="entry name" value="RecF/RecN/SMC_N"/>
</dbReference>
<dbReference type="OrthoDB" id="10255539at2759"/>
<dbReference type="InterPro" id="IPR027417">
    <property type="entry name" value="P-loop_NTPase"/>
</dbReference>
<dbReference type="SUPFAM" id="SSF52540">
    <property type="entry name" value="P-loop containing nucleoside triphosphate hydrolases"/>
    <property type="match status" value="1"/>
</dbReference>
<sequence length="1171" mass="133334">MRVEELVIDGFKSYAIRTVISGWDPQFNAITGLNGSGKSNILDAVCFVLGINNTSNLRAQNLQDLIYKRGQAGVTKASVTITFDNSDTAKSPIGFEQYPKISVTRQIVLGGTSKYLINGHKAQQIQVLSLFQSVQLNINHPNFLIMQGKITKMLNMKPTEILGLIEEAAGTKNYESQRDKAERTMKKKNMKLQTTENLLREEVEPKLRKLREQKRIVLEYQDVQAELETLSKAVAAHDYRAYSGFSSEKTEILAAAEAELGVNEKEIEELSNEIMNLESDLEEMKKRRQQEANKSNLIRDLEQDENAITNEITRLTTTRGIRQQSIEQQRQQIQQSLESLTNMKKTVEEKVKSHTLLEERFIKEKQDLENNKDIFQKKEDFLSTLSTGISSKGSTDGGYLSHLQEAKKKVSDAKVEIEKDKMKIGHLTSELKSNQAKLASKQADISQIKEEIAKRQRNCEVFELKFKEIGFDIKRYQELKNREKEFQKKLDDANSRYQEFRRYNPRFDFSYERPSSNFDPVSVKGLAGELFSLPETNVKASTALEVCAGGRLFNVVVDTEVTGAQLLERGRLRKRVTLIPLNKIHSKTIEARKVDIAKNIGDNKVDLALNLIEFDAESRKAMEYIFGNRLICDDPETAKKVTFNPQVHAGSVTLEGDYYDPEGRLSGGSRRNATSMLIKFMEYRTLKSNVESLKKELSEIAGELQRQSGLSEQTGPIQHSLQVEQYQINNLQEKLASGDSASFIKHSEALTAEVKSLEEKIVASSDMVQQHKEEVKQIERDVKEFNSDGVKKLRELKSEVETMSKELRMQESTLEAEHQKFQDSKISTEQLQSDIQAMESDSKKYQEQLSQLEGSILSIDGTLKEQQLKLLEKREKIESEKAKLAGINDELNEMTIVLNQKRVQLNDANIKLSKSQQNVEQLRVDATDIDSYLDRIVSEHDWVKDKKILESVLEQYPNINSQECHQRIDQLSNRMSAMKKKGINTNIMSQIEQHEKHESSLKTKIKQINKDKKKIEETITKLDEYKRTELVKTFQKVSEDFGQIFAVLLPQAFSKLVPIDARDVTKGLEVKVQLGNVWKESLVELSGGQRSLVALSLIMALLQFKPAPLYILDEVDAALDLNHTQSIGHLIKTRFKGSQFMVVSLKEGMFTNANRLFRVRFQEGTSVVTAT</sequence>
<evidence type="ECO:0000256" key="5">
    <source>
        <dbReference type="ARBA" id="ARBA00022776"/>
    </source>
</evidence>
<evidence type="ECO:0000256" key="1">
    <source>
        <dbReference type="ARBA" id="ARBA00004123"/>
    </source>
</evidence>
<feature type="coiled-coil region" evidence="12">
    <location>
        <begin position="171"/>
        <end position="198"/>
    </location>
</feature>
<evidence type="ECO:0000256" key="7">
    <source>
        <dbReference type="ARBA" id="ARBA00023054"/>
    </source>
</evidence>
<evidence type="ECO:0000256" key="6">
    <source>
        <dbReference type="ARBA" id="ARBA00022840"/>
    </source>
</evidence>
<dbReference type="InterPro" id="IPR036277">
    <property type="entry name" value="SMC_hinge_sf"/>
</dbReference>
<feature type="domain" description="SMC hinge" evidence="13">
    <location>
        <begin position="521"/>
        <end position="642"/>
    </location>
</feature>
<dbReference type="GO" id="GO:0051301">
    <property type="term" value="P:cell division"/>
    <property type="evidence" value="ECO:0007669"/>
    <property type="project" value="UniProtKB-KW"/>
</dbReference>
<dbReference type="GO" id="GO:0005634">
    <property type="term" value="C:nucleus"/>
    <property type="evidence" value="ECO:0007669"/>
    <property type="project" value="UniProtKB-SubCell"/>
</dbReference>
<dbReference type="GO" id="GO:0016887">
    <property type="term" value="F:ATP hydrolysis activity"/>
    <property type="evidence" value="ECO:0007669"/>
    <property type="project" value="InterPro"/>
</dbReference>
<keyword evidence="5" id="KW-0498">Mitosis</keyword>
<keyword evidence="3" id="KW-0132">Cell division</keyword>
<comment type="similarity">
    <text evidence="2">Belongs to the SMC family. SMC2 subfamily.</text>
</comment>
<evidence type="ECO:0000313" key="15">
    <source>
        <dbReference type="Proteomes" id="UP000662931"/>
    </source>
</evidence>
<evidence type="ECO:0000256" key="9">
    <source>
        <dbReference type="ARBA" id="ARBA00023242"/>
    </source>
</evidence>
<dbReference type="CDD" id="cd03273">
    <property type="entry name" value="ABC_SMC2_euk"/>
    <property type="match status" value="1"/>
</dbReference>
<evidence type="ECO:0000313" key="14">
    <source>
        <dbReference type="EMBL" id="QPG77114.1"/>
    </source>
</evidence>
<keyword evidence="15" id="KW-1185">Reference proteome</keyword>
<dbReference type="SMART" id="SM00968">
    <property type="entry name" value="SMC_hinge"/>
    <property type="match status" value="1"/>
</dbReference>
<feature type="coiled-coil region" evidence="12">
    <location>
        <begin position="961"/>
        <end position="1028"/>
    </location>
</feature>
<evidence type="ECO:0000256" key="8">
    <source>
        <dbReference type="ARBA" id="ARBA00023067"/>
    </source>
</evidence>
<evidence type="ECO:0000259" key="13">
    <source>
        <dbReference type="SMART" id="SM00968"/>
    </source>
</evidence>
<dbReference type="EMBL" id="CP064815">
    <property type="protein sequence ID" value="QPG77114.1"/>
    <property type="molecule type" value="Genomic_DNA"/>
</dbReference>
<dbReference type="FunFam" id="3.40.50.300:FF:000385">
    <property type="entry name" value="Structural maintenance of chromosomes 2"/>
    <property type="match status" value="1"/>
</dbReference>
<comment type="subcellular location">
    <subcellularLocation>
        <location evidence="1 11">Nucleus</location>
    </subcellularLocation>
</comment>
<gene>
    <name evidence="14" type="ORF">FOA43_004518</name>
</gene>
<name>A0A875SEP5_EENNA</name>
<dbReference type="Pfam" id="PF02463">
    <property type="entry name" value="SMC_N"/>
    <property type="match status" value="2"/>
</dbReference>
<keyword evidence="9 11" id="KW-0539">Nucleus</keyword>
<dbReference type="KEGG" id="bnn:FOA43_004518"/>
<dbReference type="FunFam" id="3.40.50.300:FF:000278">
    <property type="entry name" value="Structural maintenance of chromosomes 2"/>
    <property type="match status" value="1"/>
</dbReference>
<protein>
    <recommendedName>
        <fullName evidence="11">Structural maintenance of chromosomes protein</fullName>
    </recommendedName>
</protein>
<evidence type="ECO:0000256" key="12">
    <source>
        <dbReference type="SAM" id="Coils"/>
    </source>
</evidence>
<dbReference type="SUPFAM" id="SSF75553">
    <property type="entry name" value="Smc hinge domain"/>
    <property type="match status" value="1"/>
</dbReference>
<dbReference type="InterPro" id="IPR024704">
    <property type="entry name" value="SMC"/>
</dbReference>
<dbReference type="GO" id="GO:0005694">
    <property type="term" value="C:chromosome"/>
    <property type="evidence" value="ECO:0007669"/>
    <property type="project" value="InterPro"/>
</dbReference>
<dbReference type="PANTHER" id="PTHR43977">
    <property type="entry name" value="STRUCTURAL MAINTENANCE OF CHROMOSOMES PROTEIN 3"/>
    <property type="match status" value="1"/>
</dbReference>
<dbReference type="Proteomes" id="UP000662931">
    <property type="component" value="Chromosome 4"/>
</dbReference>
<dbReference type="PIRSF" id="PIRSF005719">
    <property type="entry name" value="SMC"/>
    <property type="match status" value="1"/>
</dbReference>
<dbReference type="Gene3D" id="3.30.70.1620">
    <property type="match status" value="1"/>
</dbReference>
<dbReference type="GO" id="GO:0005524">
    <property type="term" value="F:ATP binding"/>
    <property type="evidence" value="ECO:0007669"/>
    <property type="project" value="UniProtKB-KW"/>
</dbReference>
<accession>A0A875SEP5</accession>